<dbReference type="InterPro" id="IPR051013">
    <property type="entry name" value="MBL_superfamily_lactonases"/>
</dbReference>
<gene>
    <name evidence="9" type="ORF">SAMN02744124_01117</name>
</gene>
<keyword evidence="10" id="KW-1185">Reference proteome</keyword>
<comment type="catalytic activity">
    <reaction evidence="7">
        <text>3',5'-cyclic UMP + H2O = UMP + H(+)</text>
        <dbReference type="Rhea" id="RHEA:70575"/>
        <dbReference type="ChEBI" id="CHEBI:15377"/>
        <dbReference type="ChEBI" id="CHEBI:15378"/>
        <dbReference type="ChEBI" id="CHEBI:57865"/>
        <dbReference type="ChEBI" id="CHEBI:184387"/>
    </reaction>
    <physiologicalReaction direction="left-to-right" evidence="7">
        <dbReference type="Rhea" id="RHEA:70576"/>
    </physiologicalReaction>
</comment>
<evidence type="ECO:0000256" key="4">
    <source>
        <dbReference type="ARBA" id="ARBA00022833"/>
    </source>
</evidence>
<feature type="domain" description="Metallo-beta-lactamase" evidence="8">
    <location>
        <begin position="60"/>
        <end position="264"/>
    </location>
</feature>
<dbReference type="Gene3D" id="3.60.15.10">
    <property type="entry name" value="Ribonuclease Z/Hydroxyacylglutathione hydrolase-like"/>
    <property type="match status" value="1"/>
</dbReference>
<comment type="function">
    <text evidence="6">Counteracts the endogenous Pycsar antiviral defense system. Phosphodiesterase that enables metal-dependent hydrolysis of host cyclic nucleotide Pycsar defense signals such as cCMP and cUMP.</text>
</comment>
<evidence type="ECO:0000259" key="8">
    <source>
        <dbReference type="SMART" id="SM00849"/>
    </source>
</evidence>
<keyword evidence="2" id="KW-0479">Metal-binding</keyword>
<sequence length="291" mass="32019">MINKDEDLGAYLNWKIGNKTLTTLSDGYNPIDYDTVHSIPKEVGIYLQREAHRTDNPIFTHNMFLIRGDDHPPILIDAGMGGSAGPTLGWLTSSLAKAGVKKEEIGLILMTHLHPDHCGGLVDENGESVFPNATLVVHEDEIDFWLTLEGEQRSPESLKPFFEMVRASVKPYLERLVKITSGEVAPGITAVPLVGHTPGHTGYVVESEGVEVFIWADIVHLPAIQPAWPSAGVIHDVDPDLAAATRKKVFVEVADRKQLVAGNHLEFPGLAYLERKGEAFKLVPQLWISKL</sequence>
<dbReference type="InterPro" id="IPR036866">
    <property type="entry name" value="RibonucZ/Hydroxyglut_hydro"/>
</dbReference>
<dbReference type="SMART" id="SM00849">
    <property type="entry name" value="Lactamase_B"/>
    <property type="match status" value="1"/>
</dbReference>
<name>A0ABY1LUI6_9BACL</name>
<protein>
    <submittedName>
        <fullName evidence="9">Glyoxylase, beta-lactamase superfamily II</fullName>
    </submittedName>
</protein>
<evidence type="ECO:0000313" key="9">
    <source>
        <dbReference type="EMBL" id="SMF07327.1"/>
    </source>
</evidence>
<organism evidence="9 10">
    <name type="scientific">Paenibacillus barengoltzii J12</name>
    <dbReference type="NCBI Taxonomy" id="935846"/>
    <lineage>
        <taxon>Bacteria</taxon>
        <taxon>Bacillati</taxon>
        <taxon>Bacillota</taxon>
        <taxon>Bacilli</taxon>
        <taxon>Bacillales</taxon>
        <taxon>Paenibacillaceae</taxon>
        <taxon>Paenibacillus</taxon>
    </lineage>
</organism>
<keyword evidence="4" id="KW-0862">Zinc</keyword>
<dbReference type="CDD" id="cd07720">
    <property type="entry name" value="OPHC2-like_MBL-fold"/>
    <property type="match status" value="1"/>
</dbReference>
<accession>A0ABY1LUI6</accession>
<dbReference type="Proteomes" id="UP000192939">
    <property type="component" value="Unassembled WGS sequence"/>
</dbReference>
<dbReference type="SUPFAM" id="SSF56281">
    <property type="entry name" value="Metallo-hydrolase/oxidoreductase"/>
    <property type="match status" value="1"/>
</dbReference>
<evidence type="ECO:0000256" key="5">
    <source>
        <dbReference type="ARBA" id="ARBA00034221"/>
    </source>
</evidence>
<evidence type="ECO:0000256" key="1">
    <source>
        <dbReference type="ARBA" id="ARBA00007749"/>
    </source>
</evidence>
<dbReference type="PANTHER" id="PTHR42978:SF6">
    <property type="entry name" value="QUORUM-QUENCHING LACTONASE YTNP-RELATED"/>
    <property type="match status" value="1"/>
</dbReference>
<comment type="caution">
    <text evidence="9">The sequence shown here is derived from an EMBL/GenBank/DDBJ whole genome shotgun (WGS) entry which is preliminary data.</text>
</comment>
<keyword evidence="3" id="KW-0378">Hydrolase</keyword>
<dbReference type="EMBL" id="FXAE01000007">
    <property type="protein sequence ID" value="SMF07327.1"/>
    <property type="molecule type" value="Genomic_DNA"/>
</dbReference>
<comment type="similarity">
    <text evidence="1">Belongs to the metallo-beta-lactamase superfamily.</text>
</comment>
<dbReference type="PANTHER" id="PTHR42978">
    <property type="entry name" value="QUORUM-QUENCHING LACTONASE YTNP-RELATED-RELATED"/>
    <property type="match status" value="1"/>
</dbReference>
<evidence type="ECO:0000256" key="2">
    <source>
        <dbReference type="ARBA" id="ARBA00022723"/>
    </source>
</evidence>
<comment type="catalytic activity">
    <reaction evidence="5">
        <text>3',5'-cyclic CMP + H2O = CMP + H(+)</text>
        <dbReference type="Rhea" id="RHEA:72675"/>
        <dbReference type="ChEBI" id="CHEBI:15377"/>
        <dbReference type="ChEBI" id="CHEBI:15378"/>
        <dbReference type="ChEBI" id="CHEBI:58003"/>
        <dbReference type="ChEBI" id="CHEBI:60377"/>
    </reaction>
    <physiologicalReaction direction="left-to-right" evidence="5">
        <dbReference type="Rhea" id="RHEA:72676"/>
    </physiologicalReaction>
</comment>
<evidence type="ECO:0000256" key="7">
    <source>
        <dbReference type="ARBA" id="ARBA00048505"/>
    </source>
</evidence>
<proteinExistence type="inferred from homology"/>
<reference evidence="9 10" key="1">
    <citation type="submission" date="2017-04" db="EMBL/GenBank/DDBJ databases">
        <authorList>
            <person name="Varghese N."/>
            <person name="Submissions S."/>
        </authorList>
    </citation>
    <scope>NUCLEOTIDE SEQUENCE [LARGE SCALE GENOMIC DNA]</scope>
    <source>
        <strain evidence="9 10">J12</strain>
    </source>
</reference>
<dbReference type="InterPro" id="IPR001279">
    <property type="entry name" value="Metallo-B-lactamas"/>
</dbReference>
<dbReference type="Pfam" id="PF00753">
    <property type="entry name" value="Lactamase_B"/>
    <property type="match status" value="1"/>
</dbReference>
<evidence type="ECO:0000256" key="3">
    <source>
        <dbReference type="ARBA" id="ARBA00022801"/>
    </source>
</evidence>
<evidence type="ECO:0000256" key="6">
    <source>
        <dbReference type="ARBA" id="ARBA00034301"/>
    </source>
</evidence>
<dbReference type="RefSeq" id="WP_085278544.1">
    <property type="nucleotide sequence ID" value="NZ_FXAE01000007.1"/>
</dbReference>
<evidence type="ECO:0000313" key="10">
    <source>
        <dbReference type="Proteomes" id="UP000192939"/>
    </source>
</evidence>